<proteinExistence type="predicted"/>
<sequence length="278" mass="31273">MPRLFHRPPAYRLHKSTKQAVVSLFGERLYLGPYGSQQSHARYQEILKQWERARHQQSQPATPQHASGDAAVEAKIASVTTATLREKRLAGSPVTLSELILVYRRHTHEYYRKNGQVTREAGAIDDVLRLLRKHHAMTYAADFGPLALDELRGAMIDELDWSRKYINKQVNRLRAMFKWASAKEVIEASVSTALRELPGLKKGRTRAREIERVTVVDDGIIDATLTHLPPMVADMVRIQRLTSARPGEICSMSPVDIDTLGDVWVAYVGSSFLPGLPA</sequence>
<reference evidence="1" key="1">
    <citation type="submission" date="2022-06" db="EMBL/GenBank/DDBJ databases">
        <title>Aeoliella straminimaris, a novel planctomycete from sediments.</title>
        <authorList>
            <person name="Vitorino I.R."/>
            <person name="Lage O.M."/>
        </authorList>
    </citation>
    <scope>NUCLEOTIDE SEQUENCE</scope>
    <source>
        <strain evidence="1">ICT_H6.2</strain>
    </source>
</reference>
<dbReference type="SUPFAM" id="SSF56349">
    <property type="entry name" value="DNA breaking-rejoining enzymes"/>
    <property type="match status" value="1"/>
</dbReference>
<dbReference type="EMBL" id="JAMXLR010000072">
    <property type="protein sequence ID" value="MCO6046366.1"/>
    <property type="molecule type" value="Genomic_DNA"/>
</dbReference>
<evidence type="ECO:0000313" key="2">
    <source>
        <dbReference type="Proteomes" id="UP001155241"/>
    </source>
</evidence>
<dbReference type="RefSeq" id="WP_252854478.1">
    <property type="nucleotide sequence ID" value="NZ_JAMXLR010000072.1"/>
</dbReference>
<evidence type="ECO:0000313" key="1">
    <source>
        <dbReference type="EMBL" id="MCO6046366.1"/>
    </source>
</evidence>
<gene>
    <name evidence="1" type="ORF">NG895_20905</name>
</gene>
<accession>A0A9X2FIT5</accession>
<dbReference type="AlphaFoldDB" id="A0A9X2FIT5"/>
<name>A0A9X2FIT5_9BACT</name>
<organism evidence="1 2">
    <name type="scientific">Aeoliella straminimaris</name>
    <dbReference type="NCBI Taxonomy" id="2954799"/>
    <lineage>
        <taxon>Bacteria</taxon>
        <taxon>Pseudomonadati</taxon>
        <taxon>Planctomycetota</taxon>
        <taxon>Planctomycetia</taxon>
        <taxon>Pirellulales</taxon>
        <taxon>Lacipirellulaceae</taxon>
        <taxon>Aeoliella</taxon>
    </lineage>
</organism>
<evidence type="ECO:0008006" key="3">
    <source>
        <dbReference type="Google" id="ProtNLM"/>
    </source>
</evidence>
<comment type="caution">
    <text evidence="1">The sequence shown here is derived from an EMBL/GenBank/DDBJ whole genome shotgun (WGS) entry which is preliminary data.</text>
</comment>
<dbReference type="GO" id="GO:0003677">
    <property type="term" value="F:DNA binding"/>
    <property type="evidence" value="ECO:0007669"/>
    <property type="project" value="InterPro"/>
</dbReference>
<keyword evidence="2" id="KW-1185">Reference proteome</keyword>
<dbReference type="InterPro" id="IPR011010">
    <property type="entry name" value="DNA_brk_join_enz"/>
</dbReference>
<protein>
    <recommendedName>
        <fullName evidence="3">Core-binding (CB) domain-containing protein</fullName>
    </recommendedName>
</protein>
<dbReference type="Proteomes" id="UP001155241">
    <property type="component" value="Unassembled WGS sequence"/>
</dbReference>